<proteinExistence type="predicted"/>
<keyword evidence="3" id="KW-1185">Reference proteome</keyword>
<comment type="caution">
    <text evidence="2">The sequence shown here is derived from an EMBL/GenBank/DDBJ whole genome shotgun (WGS) entry which is preliminary data.</text>
</comment>
<feature type="compositionally biased region" description="Polar residues" evidence="1">
    <location>
        <begin position="151"/>
        <end position="166"/>
    </location>
</feature>
<protein>
    <submittedName>
        <fullName evidence="2">Uncharacterized protein</fullName>
    </submittedName>
</protein>
<accession>A0AAJ0M3F8</accession>
<dbReference type="Proteomes" id="UP001273166">
    <property type="component" value="Unassembled WGS sequence"/>
</dbReference>
<reference evidence="2" key="1">
    <citation type="journal article" date="2023" name="Mol. Phylogenet. Evol.">
        <title>Genome-scale phylogeny and comparative genomics of the fungal order Sordariales.</title>
        <authorList>
            <person name="Hensen N."/>
            <person name="Bonometti L."/>
            <person name="Westerberg I."/>
            <person name="Brannstrom I.O."/>
            <person name="Guillou S."/>
            <person name="Cros-Aarteil S."/>
            <person name="Calhoun S."/>
            <person name="Haridas S."/>
            <person name="Kuo A."/>
            <person name="Mondo S."/>
            <person name="Pangilinan J."/>
            <person name="Riley R."/>
            <person name="LaButti K."/>
            <person name="Andreopoulos B."/>
            <person name="Lipzen A."/>
            <person name="Chen C."/>
            <person name="Yan M."/>
            <person name="Daum C."/>
            <person name="Ng V."/>
            <person name="Clum A."/>
            <person name="Steindorff A."/>
            <person name="Ohm R.A."/>
            <person name="Martin F."/>
            <person name="Silar P."/>
            <person name="Natvig D.O."/>
            <person name="Lalanne C."/>
            <person name="Gautier V."/>
            <person name="Ament-Velasquez S.L."/>
            <person name="Kruys A."/>
            <person name="Hutchinson M.I."/>
            <person name="Powell A.J."/>
            <person name="Barry K."/>
            <person name="Miller A.N."/>
            <person name="Grigoriev I.V."/>
            <person name="Debuchy R."/>
            <person name="Gladieux P."/>
            <person name="Hiltunen Thoren M."/>
            <person name="Johannesson H."/>
        </authorList>
    </citation>
    <scope>NUCLEOTIDE SEQUENCE</scope>
    <source>
        <strain evidence="2">CBS 333.67</strain>
    </source>
</reference>
<sequence length="497" mass="52762">MSSHSKEEKPEPANPAVPSSNAGTSEQVTSTKRSAADDELQFISSNPVKKRRPIAQKRLEMTQPPDTLALPLSNTQQNVTRLRAHVDMARPSAMSSQTPAIDQQQTTASSQVPERCRSLAPASEATRPAPNPPLESRGASLPVLENFAFPQSSAPQPIRPTPSSEAVSPKQLPQGPPSSLGADARNQSVAPTPDVPSQNSVTLNQISCLDVNGVPTNTPGFELGPIFSANGSVISGSGMGNMRSSEAVPAPPLGPAMPPFNPMASPNAIPFTMYSTGNIVTIPQMQHCMSPLPASFPPGAMQPPPQHGRVSIPGNQTQTQTTMQPAVPGLPHGAHTHTTHGRSSSPHPAYRPPCLHCERIRQENLLRRAHGSPRLPASADPRHLPEGQGQSSQHSSLSPTSSHVRHPTPAEQPGPTPRSTPAFRQPAQEHSQFQHRWPAPPAPPVSLGLSPSRSIVQDIADTVRASFPYVQVAARHGMTPAKVAELLSRILVPTTVM</sequence>
<feature type="compositionally biased region" description="Polar residues" evidence="1">
    <location>
        <begin position="93"/>
        <end position="112"/>
    </location>
</feature>
<feature type="compositionally biased region" description="Polar residues" evidence="1">
    <location>
        <begin position="313"/>
        <end position="324"/>
    </location>
</feature>
<feature type="compositionally biased region" description="Polar residues" evidence="1">
    <location>
        <begin position="185"/>
        <end position="198"/>
    </location>
</feature>
<organism evidence="2 3">
    <name type="scientific">Chaetomium strumarium</name>
    <dbReference type="NCBI Taxonomy" id="1170767"/>
    <lineage>
        <taxon>Eukaryota</taxon>
        <taxon>Fungi</taxon>
        <taxon>Dikarya</taxon>
        <taxon>Ascomycota</taxon>
        <taxon>Pezizomycotina</taxon>
        <taxon>Sordariomycetes</taxon>
        <taxon>Sordariomycetidae</taxon>
        <taxon>Sordariales</taxon>
        <taxon>Chaetomiaceae</taxon>
        <taxon>Chaetomium</taxon>
    </lineage>
</organism>
<feature type="compositionally biased region" description="Polar residues" evidence="1">
    <location>
        <begin position="17"/>
        <end position="33"/>
    </location>
</feature>
<dbReference type="GeneID" id="87881163"/>
<feature type="compositionally biased region" description="Low complexity" evidence="1">
    <location>
        <begin position="388"/>
        <end position="402"/>
    </location>
</feature>
<feature type="region of interest" description="Disordered" evidence="1">
    <location>
        <begin position="1"/>
        <end position="138"/>
    </location>
</feature>
<evidence type="ECO:0000313" key="3">
    <source>
        <dbReference type="Proteomes" id="UP001273166"/>
    </source>
</evidence>
<evidence type="ECO:0000313" key="2">
    <source>
        <dbReference type="EMBL" id="KAK3307577.1"/>
    </source>
</evidence>
<feature type="compositionally biased region" description="Basic and acidic residues" evidence="1">
    <location>
        <begin position="1"/>
        <end position="11"/>
    </location>
</feature>
<dbReference type="RefSeq" id="XP_062723357.1">
    <property type="nucleotide sequence ID" value="XM_062862334.1"/>
</dbReference>
<dbReference type="AlphaFoldDB" id="A0AAJ0M3F8"/>
<feature type="region of interest" description="Disordered" evidence="1">
    <location>
        <begin position="371"/>
        <end position="449"/>
    </location>
</feature>
<reference evidence="2" key="2">
    <citation type="submission" date="2023-06" db="EMBL/GenBank/DDBJ databases">
        <authorList>
            <consortium name="Lawrence Berkeley National Laboratory"/>
            <person name="Mondo S.J."/>
            <person name="Hensen N."/>
            <person name="Bonometti L."/>
            <person name="Westerberg I."/>
            <person name="Brannstrom I.O."/>
            <person name="Guillou S."/>
            <person name="Cros-Aarteil S."/>
            <person name="Calhoun S."/>
            <person name="Haridas S."/>
            <person name="Kuo A."/>
            <person name="Pangilinan J."/>
            <person name="Riley R."/>
            <person name="Labutti K."/>
            <person name="Andreopoulos B."/>
            <person name="Lipzen A."/>
            <person name="Chen C."/>
            <person name="Yanf M."/>
            <person name="Daum C."/>
            <person name="Ng V."/>
            <person name="Clum A."/>
            <person name="Steindorff A."/>
            <person name="Ohm R."/>
            <person name="Martin F."/>
            <person name="Silar P."/>
            <person name="Natvig D."/>
            <person name="Lalanne C."/>
            <person name="Gautier V."/>
            <person name="Ament-Velasquez S.L."/>
            <person name="Kruys A."/>
            <person name="Hutchinson M.I."/>
            <person name="Powell A.J."/>
            <person name="Barry K."/>
            <person name="Miller A.N."/>
            <person name="Grigoriev I.V."/>
            <person name="Debuchy R."/>
            <person name="Gladieux P."/>
            <person name="Thoren M.H."/>
            <person name="Johannesson H."/>
        </authorList>
    </citation>
    <scope>NUCLEOTIDE SEQUENCE</scope>
    <source>
        <strain evidence="2">CBS 333.67</strain>
    </source>
</reference>
<feature type="region of interest" description="Disordered" evidence="1">
    <location>
        <begin position="151"/>
        <end position="198"/>
    </location>
</feature>
<gene>
    <name evidence="2" type="ORF">B0T15DRAFT_183077</name>
</gene>
<name>A0AAJ0M3F8_9PEZI</name>
<feature type="region of interest" description="Disordered" evidence="1">
    <location>
        <begin position="298"/>
        <end position="353"/>
    </location>
</feature>
<evidence type="ECO:0000256" key="1">
    <source>
        <dbReference type="SAM" id="MobiDB-lite"/>
    </source>
</evidence>
<dbReference type="EMBL" id="JAUDZG010000003">
    <property type="protein sequence ID" value="KAK3307577.1"/>
    <property type="molecule type" value="Genomic_DNA"/>
</dbReference>